<evidence type="ECO:0000313" key="2">
    <source>
        <dbReference type="EMBL" id="TYK02022.1"/>
    </source>
</evidence>
<feature type="domain" description="Reverse transcriptase" evidence="1">
    <location>
        <begin position="24"/>
        <end position="116"/>
    </location>
</feature>
<dbReference type="Pfam" id="PF00078">
    <property type="entry name" value="RVT_1"/>
    <property type="match status" value="1"/>
</dbReference>
<dbReference type="EMBL" id="SSTD01015891">
    <property type="protein sequence ID" value="TYK02022.1"/>
    <property type="molecule type" value="Genomic_DNA"/>
</dbReference>
<accession>A0A5D3BT88</accession>
<name>A0A5D3BT88_CUCMM</name>
<dbReference type="AlphaFoldDB" id="A0A5D3BT88"/>
<dbReference type="Proteomes" id="UP000321947">
    <property type="component" value="Unassembled WGS sequence"/>
</dbReference>
<reference evidence="2 3" key="1">
    <citation type="submission" date="2019-08" db="EMBL/GenBank/DDBJ databases">
        <title>Draft genome sequences of two oriental melons (Cucumis melo L. var makuwa).</title>
        <authorList>
            <person name="Kwon S.-Y."/>
        </authorList>
    </citation>
    <scope>NUCLEOTIDE SEQUENCE [LARGE SCALE GENOMIC DNA]</scope>
    <source>
        <strain evidence="3">cv. Chang Bougi</strain>
        <tissue evidence="2">Leaf</tissue>
    </source>
</reference>
<proteinExistence type="predicted"/>
<evidence type="ECO:0000259" key="1">
    <source>
        <dbReference type="Pfam" id="PF00078"/>
    </source>
</evidence>
<dbReference type="InterPro" id="IPR000477">
    <property type="entry name" value="RT_dom"/>
</dbReference>
<comment type="caution">
    <text evidence="2">The sequence shown here is derived from an EMBL/GenBank/DDBJ whole genome shotgun (WGS) entry which is preliminary data.</text>
</comment>
<protein>
    <recommendedName>
        <fullName evidence="1">Reverse transcriptase domain-containing protein</fullName>
    </recommendedName>
</protein>
<dbReference type="PANTHER" id="PTHR31635:SF196">
    <property type="entry name" value="REVERSE TRANSCRIPTASE DOMAIN-CONTAINING PROTEIN-RELATED"/>
    <property type="match status" value="1"/>
</dbReference>
<dbReference type="PANTHER" id="PTHR31635">
    <property type="entry name" value="REVERSE TRANSCRIPTASE DOMAIN-CONTAINING PROTEIN-RELATED"/>
    <property type="match status" value="1"/>
</dbReference>
<sequence>MFDVLHRNGKLNACIQENFICLIRKKEDAIHVRDLRPISLTTFTYKVVAKVLADKLKGVMNLIISPYQSAFIEDRQILDPILIANKAVEDYCANKKKGWILKLDLEKAFDRVDGGFLEKVLQPKMDFLDYGLYQKYQVLHIYQCMGNDEFSRMAGKLGCKMEKLRFLYMGLPLGRYPRKFDWQTLNNSGNNLRSPWISISGEWEKVVELATFKTGNGRRVAFWTDSWVADLPLKP</sequence>
<organism evidence="2 3">
    <name type="scientific">Cucumis melo var. makuwa</name>
    <name type="common">Oriental melon</name>
    <dbReference type="NCBI Taxonomy" id="1194695"/>
    <lineage>
        <taxon>Eukaryota</taxon>
        <taxon>Viridiplantae</taxon>
        <taxon>Streptophyta</taxon>
        <taxon>Embryophyta</taxon>
        <taxon>Tracheophyta</taxon>
        <taxon>Spermatophyta</taxon>
        <taxon>Magnoliopsida</taxon>
        <taxon>eudicotyledons</taxon>
        <taxon>Gunneridae</taxon>
        <taxon>Pentapetalae</taxon>
        <taxon>rosids</taxon>
        <taxon>fabids</taxon>
        <taxon>Cucurbitales</taxon>
        <taxon>Cucurbitaceae</taxon>
        <taxon>Benincaseae</taxon>
        <taxon>Cucumis</taxon>
    </lineage>
</organism>
<gene>
    <name evidence="2" type="ORF">E5676_scaffold680G00040</name>
</gene>
<evidence type="ECO:0000313" key="3">
    <source>
        <dbReference type="Proteomes" id="UP000321947"/>
    </source>
</evidence>